<organism evidence="4 5">
    <name type="scientific">Sphingobacterium hotanense</name>
    <dbReference type="NCBI Taxonomy" id="649196"/>
    <lineage>
        <taxon>Bacteria</taxon>
        <taxon>Pseudomonadati</taxon>
        <taxon>Bacteroidota</taxon>
        <taxon>Sphingobacteriia</taxon>
        <taxon>Sphingobacteriales</taxon>
        <taxon>Sphingobacteriaceae</taxon>
        <taxon>Sphingobacterium</taxon>
    </lineage>
</organism>
<evidence type="ECO:0000256" key="2">
    <source>
        <dbReference type="ARBA" id="ARBA00012135"/>
    </source>
</evidence>
<keyword evidence="4" id="KW-0808">Transferase</keyword>
<accession>A0ABT7NTD8</accession>
<dbReference type="Gene3D" id="3.40.1190.20">
    <property type="match status" value="1"/>
</dbReference>
<comment type="caution">
    <text evidence="4">The sequence shown here is derived from an EMBL/GenBank/DDBJ whole genome shotgun (WGS) entry which is preliminary data.</text>
</comment>
<sequence length="271" mass="28973">MIDTATHHSAKTVLSIAGFDSIAGAGLQADTKTISAIGCYAVNVLTALPIQNTMGVRSVYPIPDQAVEDQLNCIFDDIYPDSIKIGMLPNPNQVEIVARLLKGYQGSIVIDPVMVSTSGHLLVDQETITLSKALLYPMATLVTPNLDEASMLTECKVSNLEEMNQAADKLIHMGMHAVLLKGGHLDSEKLSSILKIAGQDPEIYESERIASKNTRGTGCTLSSAIASYLALGDTLPGACQKALDYVHHAILAAKDRSLGKGNGPLDHFFKR</sequence>
<evidence type="ECO:0000259" key="3">
    <source>
        <dbReference type="Pfam" id="PF08543"/>
    </source>
</evidence>
<evidence type="ECO:0000313" key="5">
    <source>
        <dbReference type="Proteomes" id="UP001170954"/>
    </source>
</evidence>
<keyword evidence="4" id="KW-0418">Kinase</keyword>
<dbReference type="CDD" id="cd01169">
    <property type="entry name" value="HMPP_kinase"/>
    <property type="match status" value="1"/>
</dbReference>
<name>A0ABT7NTD8_9SPHI</name>
<proteinExistence type="predicted"/>
<comment type="pathway">
    <text evidence="1">Cofactor biosynthesis; thiamine diphosphate biosynthesis.</text>
</comment>
<dbReference type="SUPFAM" id="SSF53613">
    <property type="entry name" value="Ribokinase-like"/>
    <property type="match status" value="1"/>
</dbReference>
<protein>
    <recommendedName>
        <fullName evidence="2">hydroxymethylpyrimidine kinase</fullName>
        <ecNumber evidence="2">2.7.1.49</ecNumber>
    </recommendedName>
</protein>
<dbReference type="InterPro" id="IPR029056">
    <property type="entry name" value="Ribokinase-like"/>
</dbReference>
<dbReference type="GO" id="GO:0008902">
    <property type="term" value="F:hydroxymethylpyrimidine kinase activity"/>
    <property type="evidence" value="ECO:0007669"/>
    <property type="project" value="UniProtKB-EC"/>
</dbReference>
<gene>
    <name evidence="4" type="primary">thiD</name>
    <name evidence="4" type="ORF">HX018_19045</name>
</gene>
<dbReference type="GO" id="GO:0008972">
    <property type="term" value="F:phosphomethylpyrimidine kinase activity"/>
    <property type="evidence" value="ECO:0007669"/>
    <property type="project" value="UniProtKB-EC"/>
</dbReference>
<dbReference type="PANTHER" id="PTHR20858:SF17">
    <property type="entry name" value="HYDROXYMETHYLPYRIMIDINE_PHOSPHOMETHYLPYRIMIDINE KINASE THI20-RELATED"/>
    <property type="match status" value="1"/>
</dbReference>
<dbReference type="Pfam" id="PF08543">
    <property type="entry name" value="Phos_pyr_kin"/>
    <property type="match status" value="1"/>
</dbReference>
<keyword evidence="5" id="KW-1185">Reference proteome</keyword>
<dbReference type="NCBIfam" id="TIGR00097">
    <property type="entry name" value="HMP-P_kinase"/>
    <property type="match status" value="1"/>
</dbReference>
<dbReference type="RefSeq" id="WP_286652407.1">
    <property type="nucleotide sequence ID" value="NZ_JACAGK010000087.1"/>
</dbReference>
<reference evidence="4" key="2">
    <citation type="journal article" date="2022" name="Sci. Total Environ.">
        <title>Prevalence, transmission, and molecular epidemiology of tet(X)-positive bacteria among humans, animals, and environmental niches in China: An epidemiological, and genomic-based study.</title>
        <authorList>
            <person name="Dong N."/>
            <person name="Zeng Y."/>
            <person name="Cai C."/>
            <person name="Sun C."/>
            <person name="Lu J."/>
            <person name="Liu C."/>
            <person name="Zhou H."/>
            <person name="Sun Q."/>
            <person name="Shu L."/>
            <person name="Wang H."/>
            <person name="Wang Y."/>
            <person name="Wang S."/>
            <person name="Wu C."/>
            <person name="Chan E.W."/>
            <person name="Chen G."/>
            <person name="Shen Z."/>
            <person name="Chen S."/>
            <person name="Zhang R."/>
        </authorList>
    </citation>
    <scope>NUCLEOTIDE SEQUENCE</scope>
    <source>
        <strain evidence="4">R1692</strain>
    </source>
</reference>
<dbReference type="EC" id="2.7.1.49" evidence="2"/>
<dbReference type="EMBL" id="JACAGK010000087">
    <property type="protein sequence ID" value="MDM1050338.1"/>
    <property type="molecule type" value="Genomic_DNA"/>
</dbReference>
<dbReference type="Proteomes" id="UP001170954">
    <property type="component" value="Unassembled WGS sequence"/>
</dbReference>
<dbReference type="PANTHER" id="PTHR20858">
    <property type="entry name" value="PHOSPHOMETHYLPYRIMIDINE KINASE"/>
    <property type="match status" value="1"/>
</dbReference>
<dbReference type="InterPro" id="IPR013749">
    <property type="entry name" value="PM/HMP-P_kinase-1"/>
</dbReference>
<evidence type="ECO:0000256" key="1">
    <source>
        <dbReference type="ARBA" id="ARBA00004948"/>
    </source>
</evidence>
<reference evidence="4" key="1">
    <citation type="submission" date="2020-06" db="EMBL/GenBank/DDBJ databases">
        <authorList>
            <person name="Dong N."/>
        </authorList>
    </citation>
    <scope>NUCLEOTIDE SEQUENCE</scope>
    <source>
        <strain evidence="4">R1692</strain>
    </source>
</reference>
<dbReference type="InterPro" id="IPR004399">
    <property type="entry name" value="HMP/HMP-P_kinase_dom"/>
</dbReference>
<evidence type="ECO:0000313" key="4">
    <source>
        <dbReference type="EMBL" id="MDM1050338.1"/>
    </source>
</evidence>
<feature type="domain" description="Pyridoxamine kinase/Phosphomethylpyrimidine kinase" evidence="3">
    <location>
        <begin position="20"/>
        <end position="265"/>
    </location>
</feature>